<evidence type="ECO:0008006" key="7">
    <source>
        <dbReference type="Google" id="ProtNLM"/>
    </source>
</evidence>
<dbReference type="Gene3D" id="3.40.50.300">
    <property type="entry name" value="P-loop containing nucleotide triphosphate hydrolases"/>
    <property type="match status" value="1"/>
</dbReference>
<evidence type="ECO:0000256" key="2">
    <source>
        <dbReference type="SAM" id="MobiDB-lite"/>
    </source>
</evidence>
<dbReference type="InterPro" id="IPR027417">
    <property type="entry name" value="P-loop_NTPase"/>
</dbReference>
<proteinExistence type="predicted"/>
<keyword evidence="6" id="KW-1185">Reference proteome</keyword>
<dbReference type="Pfam" id="PF24883">
    <property type="entry name" value="NPHP3_N"/>
    <property type="match status" value="1"/>
</dbReference>
<dbReference type="Pfam" id="PF25053">
    <property type="entry name" value="DUF7791"/>
    <property type="match status" value="1"/>
</dbReference>
<evidence type="ECO:0000256" key="1">
    <source>
        <dbReference type="ARBA" id="ARBA00022737"/>
    </source>
</evidence>
<dbReference type="OrthoDB" id="443402at2759"/>
<dbReference type="AlphaFoldDB" id="A0A9P9FHN8"/>
<name>A0A9P9FHN8_9HYPO</name>
<dbReference type="Proteomes" id="UP000738349">
    <property type="component" value="Unassembled WGS sequence"/>
</dbReference>
<dbReference type="EMBL" id="JAGMUV010000004">
    <property type="protein sequence ID" value="KAH7161668.1"/>
    <property type="molecule type" value="Genomic_DNA"/>
</dbReference>
<dbReference type="InterPro" id="IPR056693">
    <property type="entry name" value="DUF7791"/>
</dbReference>
<dbReference type="SUPFAM" id="SSF52540">
    <property type="entry name" value="P-loop containing nucleoside triphosphate hydrolases"/>
    <property type="match status" value="1"/>
</dbReference>
<feature type="compositionally biased region" description="Polar residues" evidence="2">
    <location>
        <begin position="193"/>
        <end position="211"/>
    </location>
</feature>
<keyword evidence="1" id="KW-0677">Repeat</keyword>
<sequence>MESAAPAVASDQSLLDTLAVFLKSATDVYHASVALHDVESSPMSSVTGQDLATLSDDLSLSIEQMQNHHPPADSAETESLKRACIKVGQVLSVHLDRGRFSSTNRDTDQVDAEEFSAVWPRENVDALGPRLFELMRRQEELRAQSPVGDMTQALSLSLSPLSLRDMTLDNGDKSNSSTRVENSTTLEKDGPGSSKTTSDMMFDTASPNTNRPRPPKLAPIGIINDFLLDALAYKSMYDREEEVTEAHGQTLEWIFDGTVLDDTHRNRFSSEFKSWMSTSDLGSIYWITGKPGSGKSTLVRFLSHHPVAMDHLRHWANGRPVCTAGFFFWTSGSQEQRSQTGLLRYLLHQLLSANPELMPSTFPTLWQKLRQMTTKERINLTLEWTVPDLMSAFKSLLDTALPLMNICLFVDGLDEFDGDHNGIVDFFRSISAGKNGSAIKLCLSSRPWSVFENAFGTSVPNTRLQDLTYEDMHRYARDQLRGDAYVRRLFKKSADEGDGLVEAAVQRADGVFLWVRLAVERMLSLFRKGDTMEDLKATLESFPRELDGFFNKLVFEDQTKAQIAETAVLFQLLCAREVVADFIKDESSTSLTVWELAFALNKSDDAVALERQVTEATDEDIVSRCEATAVQVHARFSGLLSLHRRRRVGNLRTTKFADENHRVDHARSLAEHKVTYIHRTVRDWLMDPSGARSRLQSIRNASFDPHLRLLRSYLLRLEHPLEEVEHHRRLDEWYPDIALAMSHARCIADDPKRLQRRFLNAMESTLSWYWLEKASDPLDHWARSSFGSYEVRMKAPPIRNPFVLLAAKFGLTEYIIGELADDNLQNGKLEDESTDEREPTPLLSYAIEFLCSRNKTLFPLSDPRLVEYLLKHPSKSNPGPNHQYTGFNNLASTTPWLALLRHLRDARRRGWIEHYDVSSDGTERWARIVRLFIEGGADLDAVVVANAWDPEITTLGVFELLDETYGAVEVQEIKSLIADKQQKT</sequence>
<protein>
    <recommendedName>
        <fullName evidence="7">NACHT domain-containing protein</fullName>
    </recommendedName>
</protein>
<reference evidence="5" key="1">
    <citation type="journal article" date="2021" name="Nat. Commun.">
        <title>Genetic determinants of endophytism in the Arabidopsis root mycobiome.</title>
        <authorList>
            <person name="Mesny F."/>
            <person name="Miyauchi S."/>
            <person name="Thiergart T."/>
            <person name="Pickel B."/>
            <person name="Atanasova L."/>
            <person name="Karlsson M."/>
            <person name="Huettel B."/>
            <person name="Barry K.W."/>
            <person name="Haridas S."/>
            <person name="Chen C."/>
            <person name="Bauer D."/>
            <person name="Andreopoulos W."/>
            <person name="Pangilinan J."/>
            <person name="LaButti K."/>
            <person name="Riley R."/>
            <person name="Lipzen A."/>
            <person name="Clum A."/>
            <person name="Drula E."/>
            <person name="Henrissat B."/>
            <person name="Kohler A."/>
            <person name="Grigoriev I.V."/>
            <person name="Martin F.M."/>
            <person name="Hacquard S."/>
        </authorList>
    </citation>
    <scope>NUCLEOTIDE SEQUENCE</scope>
    <source>
        <strain evidence="5">MPI-CAGE-AT-0147</strain>
    </source>
</reference>
<gene>
    <name evidence="5" type="ORF">EDB81DRAFT_785280</name>
</gene>
<evidence type="ECO:0000259" key="4">
    <source>
        <dbReference type="Pfam" id="PF25053"/>
    </source>
</evidence>
<feature type="compositionally biased region" description="Polar residues" evidence="2">
    <location>
        <begin position="173"/>
        <end position="185"/>
    </location>
</feature>
<evidence type="ECO:0000313" key="5">
    <source>
        <dbReference type="EMBL" id="KAH7161668.1"/>
    </source>
</evidence>
<feature type="domain" description="DUF7791" evidence="4">
    <location>
        <begin position="566"/>
        <end position="717"/>
    </location>
</feature>
<feature type="domain" description="Nephrocystin 3-like N-terminal" evidence="3">
    <location>
        <begin position="269"/>
        <end position="446"/>
    </location>
</feature>
<feature type="region of interest" description="Disordered" evidence="2">
    <location>
        <begin position="165"/>
        <end position="215"/>
    </location>
</feature>
<evidence type="ECO:0000259" key="3">
    <source>
        <dbReference type="Pfam" id="PF24883"/>
    </source>
</evidence>
<evidence type="ECO:0000313" key="6">
    <source>
        <dbReference type="Proteomes" id="UP000738349"/>
    </source>
</evidence>
<dbReference type="PANTHER" id="PTHR10039:SF5">
    <property type="entry name" value="NACHT DOMAIN-CONTAINING PROTEIN"/>
    <property type="match status" value="1"/>
</dbReference>
<organism evidence="5 6">
    <name type="scientific">Dactylonectria macrodidyma</name>
    <dbReference type="NCBI Taxonomy" id="307937"/>
    <lineage>
        <taxon>Eukaryota</taxon>
        <taxon>Fungi</taxon>
        <taxon>Dikarya</taxon>
        <taxon>Ascomycota</taxon>
        <taxon>Pezizomycotina</taxon>
        <taxon>Sordariomycetes</taxon>
        <taxon>Hypocreomycetidae</taxon>
        <taxon>Hypocreales</taxon>
        <taxon>Nectriaceae</taxon>
        <taxon>Dactylonectria</taxon>
    </lineage>
</organism>
<dbReference type="InterPro" id="IPR056884">
    <property type="entry name" value="NPHP3-like_N"/>
</dbReference>
<comment type="caution">
    <text evidence="5">The sequence shown here is derived from an EMBL/GenBank/DDBJ whole genome shotgun (WGS) entry which is preliminary data.</text>
</comment>
<dbReference type="PANTHER" id="PTHR10039">
    <property type="entry name" value="AMELOGENIN"/>
    <property type="match status" value="1"/>
</dbReference>
<accession>A0A9P9FHN8</accession>